<accession>A0AC35U7P5</accession>
<name>A0AC35U7P5_9BILA</name>
<organism evidence="1 2">
    <name type="scientific">Rhabditophanes sp. KR3021</name>
    <dbReference type="NCBI Taxonomy" id="114890"/>
    <lineage>
        <taxon>Eukaryota</taxon>
        <taxon>Metazoa</taxon>
        <taxon>Ecdysozoa</taxon>
        <taxon>Nematoda</taxon>
        <taxon>Chromadorea</taxon>
        <taxon>Rhabditida</taxon>
        <taxon>Tylenchina</taxon>
        <taxon>Panagrolaimomorpha</taxon>
        <taxon>Strongyloidoidea</taxon>
        <taxon>Alloionematidae</taxon>
        <taxon>Rhabditophanes</taxon>
    </lineage>
</organism>
<evidence type="ECO:0000313" key="1">
    <source>
        <dbReference type="Proteomes" id="UP000095286"/>
    </source>
</evidence>
<reference evidence="2" key="1">
    <citation type="submission" date="2016-11" db="UniProtKB">
        <authorList>
            <consortium name="WormBaseParasite"/>
        </authorList>
    </citation>
    <scope>IDENTIFICATION</scope>
    <source>
        <strain evidence="2">KR3021</strain>
    </source>
</reference>
<dbReference type="Proteomes" id="UP000095286">
    <property type="component" value="Unplaced"/>
</dbReference>
<sequence length="295" mass="32778">MDNEANARSKFAEAQKKSRGGGGFFGMFGGKNVGEAAELYVQAGNLFKLAKNWTSAGDSFLACAELHGSQSDGKHDAATQYAEAGNCYRKVDPKKAVDCITKTADIYTDMGRFNMAAKYHCTIAELYETDFPDLEKSMTHWQKAADFYKGEEAKSSATKCSIKVAQYAADLGQFRKALTIFEEIAKWETDHSTLKYAAKGHFFQALLCHLCIDLLDSQTAIGQYESINPTFSESREAKLIKDIIAASEAKNVDDFTLAVQNYDKISKLDNWHSALLLKIKKNIAVDDEDEYDDLK</sequence>
<evidence type="ECO:0000313" key="2">
    <source>
        <dbReference type="WBParaSite" id="RSKR_0000894100.1"/>
    </source>
</evidence>
<dbReference type="WBParaSite" id="RSKR_0000894100.1">
    <property type="protein sequence ID" value="RSKR_0000894100.1"/>
    <property type="gene ID" value="RSKR_0000894100"/>
</dbReference>
<protein>
    <submittedName>
        <fullName evidence="2">TPR_REGION domain-containing protein</fullName>
    </submittedName>
</protein>
<proteinExistence type="predicted"/>